<comment type="similarity">
    <text evidence="2">Belongs to the syntrophin family.</text>
</comment>
<evidence type="ECO:0000313" key="8">
    <source>
        <dbReference type="EnsemblMetazoa" id="XP_022665221"/>
    </source>
</evidence>
<evidence type="ECO:0000256" key="3">
    <source>
        <dbReference type="ARBA" id="ARBA00022490"/>
    </source>
</evidence>
<dbReference type="InterPro" id="IPR036034">
    <property type="entry name" value="PDZ_sf"/>
</dbReference>
<dbReference type="CTD" id="6853"/>
<dbReference type="RefSeq" id="XP_022665221.1">
    <property type="nucleotide sequence ID" value="XM_022809486.1"/>
</dbReference>
<sequence length="457" mass="49487">MAARRTGVVEVRVHSRWYKVIASLEHDALLITVDENNFDCVGITGVHSSNGMNNGISTNSFGAAAAADINSNMSGVDDSCQLKEITSIPDTLSNGKRRVRIHKPDSGGLGISIKGGRENKMPIIISKIFKGQAADLTEQLYVGDAILSVNGESLRDASHDEAVKALKKAGKVVDVEGDVLDSGRVVYMGWLCEREPKAPSALQVSDTAERQCLMDRVWNPVFVALTGSELLFYDLVPWTREAWAVPVTSKPLYVIRVVANSIGRSSSRAGSTHSLSRNSPGRYSLSSGRGCSLERSSSGVSALGVAGLCSPEEFCFSIRIGTPKGVEQRVLRCETASSRSAWLRALIQGPHDCVASIKTVKFECSVGASAMECILTVHLDDGLSLERVDGVKDERHLWSHSFEDIEKSGDDGQRLLFLKFKREDIPRELDMLGSPKPAVFTLHTFLSAKLARLGLAA</sequence>
<dbReference type="GO" id="GO:0005198">
    <property type="term" value="F:structural molecule activity"/>
    <property type="evidence" value="ECO:0007669"/>
    <property type="project" value="InterPro"/>
</dbReference>
<feature type="domain" description="PDZ" evidence="7">
    <location>
        <begin position="98"/>
        <end position="175"/>
    </location>
</feature>
<dbReference type="PROSITE" id="PS50003">
    <property type="entry name" value="PH_DOMAIN"/>
    <property type="match status" value="1"/>
</dbReference>
<accession>A0A7M7KFX2</accession>
<dbReference type="SUPFAM" id="SSF50156">
    <property type="entry name" value="PDZ domain-like"/>
    <property type="match status" value="1"/>
</dbReference>
<feature type="domain" description="PH" evidence="6">
    <location>
        <begin position="184"/>
        <end position="351"/>
    </location>
</feature>
<dbReference type="PANTHER" id="PTHR10554">
    <property type="entry name" value="SYNTROPHIN"/>
    <property type="match status" value="1"/>
</dbReference>
<evidence type="ECO:0000259" key="7">
    <source>
        <dbReference type="PROSITE" id="PS50106"/>
    </source>
</evidence>
<dbReference type="SMART" id="SM00233">
    <property type="entry name" value="PH"/>
    <property type="match status" value="1"/>
</dbReference>
<dbReference type="InterPro" id="IPR055108">
    <property type="entry name" value="Syntrophin_4th"/>
</dbReference>
<evidence type="ECO:0008006" key="10">
    <source>
        <dbReference type="Google" id="ProtNLM"/>
    </source>
</evidence>
<proteinExistence type="inferred from homology"/>
<dbReference type="CDD" id="cd06801">
    <property type="entry name" value="PDZ_syntrophin-like"/>
    <property type="match status" value="1"/>
</dbReference>
<dbReference type="Proteomes" id="UP000594260">
    <property type="component" value="Unplaced"/>
</dbReference>
<feature type="region of interest" description="Disordered" evidence="5">
    <location>
        <begin position="265"/>
        <end position="284"/>
    </location>
</feature>
<evidence type="ECO:0000256" key="5">
    <source>
        <dbReference type="SAM" id="MobiDB-lite"/>
    </source>
</evidence>
<dbReference type="PROSITE" id="PS50106">
    <property type="entry name" value="PDZ"/>
    <property type="match status" value="1"/>
</dbReference>
<evidence type="ECO:0000259" key="6">
    <source>
        <dbReference type="PROSITE" id="PS50003"/>
    </source>
</evidence>
<dbReference type="PANTHER" id="PTHR10554:SF12">
    <property type="entry name" value="IP02644P"/>
    <property type="match status" value="1"/>
</dbReference>
<reference evidence="8" key="1">
    <citation type="submission" date="2021-01" db="UniProtKB">
        <authorList>
            <consortium name="EnsemblMetazoa"/>
        </authorList>
    </citation>
    <scope>IDENTIFICATION</scope>
</reference>
<comment type="subcellular location">
    <subcellularLocation>
        <location evidence="1">Cytoplasm</location>
        <location evidence="1">Cytoskeleton</location>
    </subcellularLocation>
</comment>
<dbReference type="InterPro" id="IPR001849">
    <property type="entry name" value="PH_domain"/>
</dbReference>
<dbReference type="AlphaFoldDB" id="A0A7M7KFX2"/>
<dbReference type="EnsemblMetazoa" id="XM_022809486">
    <property type="protein sequence ID" value="XP_022665221"/>
    <property type="gene ID" value="LOC111252084"/>
</dbReference>
<organism evidence="8 9">
    <name type="scientific">Varroa destructor</name>
    <name type="common">Honeybee mite</name>
    <dbReference type="NCBI Taxonomy" id="109461"/>
    <lineage>
        <taxon>Eukaryota</taxon>
        <taxon>Metazoa</taxon>
        <taxon>Ecdysozoa</taxon>
        <taxon>Arthropoda</taxon>
        <taxon>Chelicerata</taxon>
        <taxon>Arachnida</taxon>
        <taxon>Acari</taxon>
        <taxon>Parasitiformes</taxon>
        <taxon>Mesostigmata</taxon>
        <taxon>Gamasina</taxon>
        <taxon>Dermanyssoidea</taxon>
        <taxon>Varroidae</taxon>
        <taxon>Varroa</taxon>
    </lineage>
</organism>
<keyword evidence="3" id="KW-0963">Cytoplasm</keyword>
<dbReference type="GO" id="GO:0016010">
    <property type="term" value="C:dystrophin-associated glycoprotein complex"/>
    <property type="evidence" value="ECO:0007669"/>
    <property type="project" value="TreeGrafter"/>
</dbReference>
<evidence type="ECO:0000256" key="2">
    <source>
        <dbReference type="ARBA" id="ARBA00010798"/>
    </source>
</evidence>
<dbReference type="SUPFAM" id="SSF50729">
    <property type="entry name" value="PH domain-like"/>
    <property type="match status" value="1"/>
</dbReference>
<keyword evidence="9" id="KW-1185">Reference proteome</keyword>
<dbReference type="Pfam" id="PF23012">
    <property type="entry name" value="Syntrophin_4th"/>
    <property type="match status" value="1"/>
</dbReference>
<dbReference type="Pfam" id="PF00595">
    <property type="entry name" value="PDZ"/>
    <property type="match status" value="1"/>
</dbReference>
<dbReference type="GeneID" id="111252084"/>
<evidence type="ECO:0000256" key="1">
    <source>
        <dbReference type="ARBA" id="ARBA00004245"/>
    </source>
</evidence>
<evidence type="ECO:0000313" key="9">
    <source>
        <dbReference type="Proteomes" id="UP000594260"/>
    </source>
</evidence>
<dbReference type="Gene3D" id="2.30.42.10">
    <property type="match status" value="1"/>
</dbReference>
<dbReference type="GO" id="GO:0005856">
    <property type="term" value="C:cytoskeleton"/>
    <property type="evidence" value="ECO:0007669"/>
    <property type="project" value="UniProtKB-SubCell"/>
</dbReference>
<dbReference type="InterPro" id="IPR015482">
    <property type="entry name" value="Syntrophin"/>
</dbReference>
<evidence type="ECO:0000256" key="4">
    <source>
        <dbReference type="ARBA" id="ARBA00023212"/>
    </source>
</evidence>
<dbReference type="SMART" id="SM00228">
    <property type="entry name" value="PDZ"/>
    <property type="match status" value="1"/>
</dbReference>
<dbReference type="InterPro" id="IPR001478">
    <property type="entry name" value="PDZ"/>
</dbReference>
<protein>
    <recommendedName>
        <fullName evidence="10">PDZ domain-containing protein</fullName>
    </recommendedName>
</protein>
<name>A0A7M7KFX2_VARDE</name>
<keyword evidence="4" id="KW-0206">Cytoskeleton</keyword>